<dbReference type="Gene3D" id="3.40.50.300">
    <property type="entry name" value="P-loop containing nucleotide triphosphate hydrolases"/>
    <property type="match status" value="2"/>
</dbReference>
<comment type="caution">
    <text evidence="4">The sequence shown here is derived from an EMBL/GenBank/DDBJ whole genome shotgun (WGS) entry which is preliminary data.</text>
</comment>
<evidence type="ECO:0000313" key="6">
    <source>
        <dbReference type="Proteomes" id="UP000323866"/>
    </source>
</evidence>
<gene>
    <name evidence="5" type="ORF">ACD591_17755</name>
    <name evidence="4" type="ORF">FOE74_19680</name>
</gene>
<dbReference type="PANTHER" id="PTHR43158:SF2">
    <property type="entry name" value="SKFA PEPTIDE EXPORT ATP-BINDING PROTEIN SKFE"/>
    <property type="match status" value="1"/>
</dbReference>
<dbReference type="RefSeq" id="WP_149100348.1">
    <property type="nucleotide sequence ID" value="NZ_BMMG01000008.1"/>
</dbReference>
<keyword evidence="2 4" id="KW-0067">ATP-binding</keyword>
<protein>
    <submittedName>
        <fullName evidence="4">ATP-binding cassette domain-containing protein</fullName>
    </submittedName>
</protein>
<feature type="domain" description="ABC transporter" evidence="3">
    <location>
        <begin position="283"/>
        <end position="505"/>
    </location>
</feature>
<evidence type="ECO:0000256" key="1">
    <source>
        <dbReference type="ARBA" id="ARBA00022741"/>
    </source>
</evidence>
<sequence>MTSSFLSFQNVTAWHRDQLLFTNLDFEVKRGQHWALVGESGAGKTSLLQAMAGRLSIVGGNVVYGFYDDFLKTHPKPDVFFSFQNLVAEVGQKHSFRNVSSNTADFYYQQRYHAADAADAPTVDQYLEALGAPAQESPVWTREKLVQTFRLAELGSQQLIKLSNGETKRLLLAAALLRNPRLLLLDMPLTGLDGEARAHFEEILAEITASGITVVMATSALEIPKAITHVAVLQQGRLLSTQTKEEFIPRATHLSEDPERQAAEIANLLAESAPVPTSFQTILDLKNVTIRYGDKTVLDGVNWLVFPGERWALLGPNGSGKTTLLSLLNGDNPQAFAQDITLFDRRRGTGETIWDLKKKIGFVSPELFQFFPYQNTCLQVVESGLYDTLGLFKESQPQQEAKAMRWLELLEIAQHAGTKLRQTSASTQRLCLLARALIKHPPLLILDEPCQGLDPQQQHQFKQLLEAICAHSSTTLLYVTHYPAEIPNCVTKVLRLEQGRVQEKS</sequence>
<dbReference type="InterPro" id="IPR027417">
    <property type="entry name" value="P-loop_NTPase"/>
</dbReference>
<evidence type="ECO:0000259" key="3">
    <source>
        <dbReference type="PROSITE" id="PS50893"/>
    </source>
</evidence>
<dbReference type="GO" id="GO:0016887">
    <property type="term" value="F:ATP hydrolysis activity"/>
    <property type="evidence" value="ECO:0007669"/>
    <property type="project" value="InterPro"/>
</dbReference>
<name>A0A5M8Q6J5_9BACT</name>
<dbReference type="GO" id="GO:0005524">
    <property type="term" value="F:ATP binding"/>
    <property type="evidence" value="ECO:0007669"/>
    <property type="project" value="UniProtKB-KW"/>
</dbReference>
<dbReference type="AlphaFoldDB" id="A0A5M8Q6J5"/>
<organism evidence="4 6">
    <name type="scientific">Rufibacter glacialis</name>
    <dbReference type="NCBI Taxonomy" id="1259555"/>
    <lineage>
        <taxon>Bacteria</taxon>
        <taxon>Pseudomonadati</taxon>
        <taxon>Bacteroidota</taxon>
        <taxon>Cytophagia</taxon>
        <taxon>Cytophagales</taxon>
        <taxon>Hymenobacteraceae</taxon>
        <taxon>Rufibacter</taxon>
    </lineage>
</organism>
<dbReference type="PANTHER" id="PTHR43158">
    <property type="entry name" value="SKFA PEPTIDE EXPORT ATP-BINDING PROTEIN SKFE"/>
    <property type="match status" value="1"/>
</dbReference>
<dbReference type="OrthoDB" id="9789994at2"/>
<reference evidence="5 7" key="3">
    <citation type="submission" date="2024-08" db="EMBL/GenBank/DDBJ databases">
        <authorList>
            <person name="Wei W."/>
        </authorList>
    </citation>
    <scope>NUCLEOTIDE SEQUENCE [LARGE SCALE GENOMIC DNA]</scope>
    <source>
        <strain evidence="5 7">XU2</strain>
    </source>
</reference>
<proteinExistence type="predicted"/>
<dbReference type="EMBL" id="JBGOGF010000011">
    <property type="protein sequence ID" value="MFA1773150.1"/>
    <property type="molecule type" value="Genomic_DNA"/>
</dbReference>
<dbReference type="InterPro" id="IPR003593">
    <property type="entry name" value="AAA+_ATPase"/>
</dbReference>
<evidence type="ECO:0000313" key="5">
    <source>
        <dbReference type="EMBL" id="MFA1773150.1"/>
    </source>
</evidence>
<dbReference type="InterPro" id="IPR003439">
    <property type="entry name" value="ABC_transporter-like_ATP-bd"/>
</dbReference>
<evidence type="ECO:0000256" key="2">
    <source>
        <dbReference type="ARBA" id="ARBA00022840"/>
    </source>
</evidence>
<dbReference type="SMART" id="SM00382">
    <property type="entry name" value="AAA"/>
    <property type="match status" value="2"/>
</dbReference>
<reference evidence="4 6" key="2">
    <citation type="submission" date="2019-09" db="EMBL/GenBank/DDBJ databases">
        <title>A bacterium isolated from glacier soil.</title>
        <authorList>
            <person name="Liu Q."/>
        </authorList>
    </citation>
    <scope>NUCLEOTIDE SEQUENCE [LARGE SCALE GENOMIC DNA]</scope>
    <source>
        <strain evidence="4 6">MDT1-10-3</strain>
    </source>
</reference>
<dbReference type="Pfam" id="PF00005">
    <property type="entry name" value="ABC_tran"/>
    <property type="match status" value="2"/>
</dbReference>
<dbReference type="Proteomes" id="UP000323866">
    <property type="component" value="Unassembled WGS sequence"/>
</dbReference>
<dbReference type="PROSITE" id="PS50893">
    <property type="entry name" value="ABC_TRANSPORTER_2"/>
    <property type="match status" value="2"/>
</dbReference>
<reference evidence="4 6" key="1">
    <citation type="submission" date="2019-07" db="EMBL/GenBank/DDBJ databases">
        <authorList>
            <person name="Qu J.-H."/>
        </authorList>
    </citation>
    <scope>NUCLEOTIDE SEQUENCE [LARGE SCALE GENOMIC DNA]</scope>
    <source>
        <strain evidence="4 6">MDT1-10-3</strain>
    </source>
</reference>
<dbReference type="SUPFAM" id="SSF52540">
    <property type="entry name" value="P-loop containing nucleoside triphosphate hydrolases"/>
    <property type="match status" value="2"/>
</dbReference>
<evidence type="ECO:0000313" key="7">
    <source>
        <dbReference type="Proteomes" id="UP001570846"/>
    </source>
</evidence>
<keyword evidence="7" id="KW-1185">Reference proteome</keyword>
<dbReference type="EMBL" id="VKKZ01000025">
    <property type="protein sequence ID" value="KAA6430691.1"/>
    <property type="molecule type" value="Genomic_DNA"/>
</dbReference>
<keyword evidence="1" id="KW-0547">Nucleotide-binding</keyword>
<evidence type="ECO:0000313" key="4">
    <source>
        <dbReference type="EMBL" id="KAA6430691.1"/>
    </source>
</evidence>
<accession>A0A5M8Q6J5</accession>
<dbReference type="Proteomes" id="UP001570846">
    <property type="component" value="Unassembled WGS sequence"/>
</dbReference>
<feature type="domain" description="ABC transporter" evidence="3">
    <location>
        <begin position="6"/>
        <end position="260"/>
    </location>
</feature>